<evidence type="ECO:0000313" key="2">
    <source>
        <dbReference type="Proteomes" id="UP001501303"/>
    </source>
</evidence>
<proteinExistence type="predicted"/>
<protein>
    <submittedName>
        <fullName evidence="1">Uncharacterized protein</fullName>
    </submittedName>
</protein>
<accession>A0ABN2P455</accession>
<name>A0ABN2P455_9ACTN</name>
<reference evidence="1 2" key="1">
    <citation type="journal article" date="2019" name="Int. J. Syst. Evol. Microbiol.">
        <title>The Global Catalogue of Microorganisms (GCM) 10K type strain sequencing project: providing services to taxonomists for standard genome sequencing and annotation.</title>
        <authorList>
            <consortium name="The Broad Institute Genomics Platform"/>
            <consortium name="The Broad Institute Genome Sequencing Center for Infectious Disease"/>
            <person name="Wu L."/>
            <person name="Ma J."/>
        </authorList>
    </citation>
    <scope>NUCLEOTIDE SEQUENCE [LARGE SCALE GENOMIC DNA]</scope>
    <source>
        <strain evidence="1 2">JCM 13581</strain>
    </source>
</reference>
<sequence>MLRRDLLGFCGAEDMADSDDPICFTLGMLRFLSDDVASTLSEHAWAVADPDVVPLEWFWPPTAPVGYGGLPEWASETMRKRPHLFGPRHTPWTAPTRLTKTGMTWTLEYGKAIAKSPDAPRAYADEAELRADLERIEYWPKPVDKAKRLRAERIVAVTTAIAHYPARFSCCGVRILIGKAKVPSELGR</sequence>
<keyword evidence="2" id="KW-1185">Reference proteome</keyword>
<organism evidence="1 2">
    <name type="scientific">Streptomyces sodiiphilus</name>
    <dbReference type="NCBI Taxonomy" id="226217"/>
    <lineage>
        <taxon>Bacteria</taxon>
        <taxon>Bacillati</taxon>
        <taxon>Actinomycetota</taxon>
        <taxon>Actinomycetes</taxon>
        <taxon>Kitasatosporales</taxon>
        <taxon>Streptomycetaceae</taxon>
        <taxon>Streptomyces</taxon>
    </lineage>
</organism>
<dbReference type="Proteomes" id="UP001501303">
    <property type="component" value="Unassembled WGS sequence"/>
</dbReference>
<gene>
    <name evidence="1" type="ORF">GCM10009716_21460</name>
</gene>
<comment type="caution">
    <text evidence="1">The sequence shown here is derived from an EMBL/GenBank/DDBJ whole genome shotgun (WGS) entry which is preliminary data.</text>
</comment>
<evidence type="ECO:0000313" key="1">
    <source>
        <dbReference type="EMBL" id="GAA1911218.1"/>
    </source>
</evidence>
<dbReference type="EMBL" id="BAAAMJ010000018">
    <property type="protein sequence ID" value="GAA1911218.1"/>
    <property type="molecule type" value="Genomic_DNA"/>
</dbReference>